<dbReference type="PANTHER" id="PTHR13593:SF113">
    <property type="entry name" value="SI:DKEY-266F7.9"/>
    <property type="match status" value="1"/>
</dbReference>
<feature type="domain" description="Phosphatidylinositol-specific phospholipase C X" evidence="1">
    <location>
        <begin position="154"/>
        <end position="299"/>
    </location>
</feature>
<sequence length="465" mass="52080">MANLTIRNLTIHPIELVSIERFESRKEGTGDVVSNAVGHISGFFNATKHQSSRLVTGDSREQHDVSFHADPFRTQETDIRTADGDREILRLIFRWQDKRHEVDIPSPDQRSSTMKRIDPETHEELTAVYVPNGALVAIYSSSSLNSWMDKLHNDWPLGSLSIPGTHNSPTCHKALPSVRCQAVSVREQLDNGVRFLDIRVSADPEDPNLSLVHSAFPVSLTGTKYFGDMLDDIYEFLDQNGSETVIMSVKREGNGKANDEQMSRHLKGNYIDKKPERWATEPRVPRLGEVRGRIVLVRRFNLDEELKHEWDGRGFGIDAAGWPDNCEDGHIGDGFIRVQDFYEVSETENVEKKIDFSRGQLERAAEQHYPLGDEGAGLPAIFVNFLSASNFFNASCWPERIAAKVNPAIVEYLCIRHGEEGKGPRQLPVGAAGTGVVVTDWVGANGDWDLIRCIVGMNAKLQHSQ</sequence>
<dbReference type="InterPro" id="IPR051057">
    <property type="entry name" value="PI-PLC_domain"/>
</dbReference>
<organism evidence="2 3">
    <name type="scientific">Bionectria ochroleuca</name>
    <name type="common">Gliocladium roseum</name>
    <dbReference type="NCBI Taxonomy" id="29856"/>
    <lineage>
        <taxon>Eukaryota</taxon>
        <taxon>Fungi</taxon>
        <taxon>Dikarya</taxon>
        <taxon>Ascomycota</taxon>
        <taxon>Pezizomycotina</taxon>
        <taxon>Sordariomycetes</taxon>
        <taxon>Hypocreomycetidae</taxon>
        <taxon>Hypocreales</taxon>
        <taxon>Bionectriaceae</taxon>
        <taxon>Clonostachys</taxon>
    </lineage>
</organism>
<accession>A0A8H7N9R0</accession>
<dbReference type="Gene3D" id="3.20.20.190">
    <property type="entry name" value="Phosphatidylinositol (PI) phosphodiesterase"/>
    <property type="match status" value="1"/>
</dbReference>
<dbReference type="EMBL" id="JADCTT010000005">
    <property type="protein sequence ID" value="KAF9751697.1"/>
    <property type="molecule type" value="Genomic_DNA"/>
</dbReference>
<dbReference type="Proteomes" id="UP000616885">
    <property type="component" value="Unassembled WGS sequence"/>
</dbReference>
<dbReference type="AlphaFoldDB" id="A0A8H7N9R0"/>
<reference evidence="2" key="1">
    <citation type="submission" date="2020-10" db="EMBL/GenBank/DDBJ databases">
        <title>High-Quality Genome Resource of Clonostachys rosea strain S41 by Oxford Nanopore Long-Read Sequencing.</title>
        <authorList>
            <person name="Wang H."/>
        </authorList>
    </citation>
    <scope>NUCLEOTIDE SEQUENCE</scope>
    <source>
        <strain evidence="2">S41</strain>
    </source>
</reference>
<name>A0A8H7N9R0_BIOOC</name>
<dbReference type="CDD" id="cd08586">
    <property type="entry name" value="PI-PLCc_BcPLC_like"/>
    <property type="match status" value="1"/>
</dbReference>
<dbReference type="InterPro" id="IPR017946">
    <property type="entry name" value="PLC-like_Pdiesterase_TIM-brl"/>
</dbReference>
<dbReference type="GO" id="GO:0008081">
    <property type="term" value="F:phosphoric diester hydrolase activity"/>
    <property type="evidence" value="ECO:0007669"/>
    <property type="project" value="InterPro"/>
</dbReference>
<protein>
    <recommendedName>
        <fullName evidence="1">Phosphatidylinositol-specific phospholipase C X domain-containing protein</fullName>
    </recommendedName>
</protein>
<dbReference type="Pfam" id="PF00388">
    <property type="entry name" value="PI-PLC-X"/>
    <property type="match status" value="1"/>
</dbReference>
<dbReference type="GO" id="GO:0006629">
    <property type="term" value="P:lipid metabolic process"/>
    <property type="evidence" value="ECO:0007669"/>
    <property type="project" value="InterPro"/>
</dbReference>
<dbReference type="InterPro" id="IPR000909">
    <property type="entry name" value="PLipase_C_PInositol-sp_X_dom"/>
</dbReference>
<dbReference type="SUPFAM" id="SSF51695">
    <property type="entry name" value="PLC-like phosphodiesterases"/>
    <property type="match status" value="1"/>
</dbReference>
<evidence type="ECO:0000313" key="2">
    <source>
        <dbReference type="EMBL" id="KAF9751697.1"/>
    </source>
</evidence>
<proteinExistence type="predicted"/>
<evidence type="ECO:0000313" key="3">
    <source>
        <dbReference type="Proteomes" id="UP000616885"/>
    </source>
</evidence>
<dbReference type="SMART" id="SM00148">
    <property type="entry name" value="PLCXc"/>
    <property type="match status" value="1"/>
</dbReference>
<comment type="caution">
    <text evidence="2">The sequence shown here is derived from an EMBL/GenBank/DDBJ whole genome shotgun (WGS) entry which is preliminary data.</text>
</comment>
<dbReference type="PROSITE" id="PS50007">
    <property type="entry name" value="PIPLC_X_DOMAIN"/>
    <property type="match status" value="1"/>
</dbReference>
<evidence type="ECO:0000259" key="1">
    <source>
        <dbReference type="SMART" id="SM00148"/>
    </source>
</evidence>
<dbReference type="PANTHER" id="PTHR13593">
    <property type="match status" value="1"/>
</dbReference>
<gene>
    <name evidence="2" type="ORF">IM811_013491</name>
</gene>